<proteinExistence type="predicted"/>
<dbReference type="InterPro" id="IPR003006">
    <property type="entry name" value="Ig/MHC_CS"/>
</dbReference>
<evidence type="ECO:0000256" key="3">
    <source>
        <dbReference type="ARBA" id="ARBA00023157"/>
    </source>
</evidence>
<comment type="subcellular location">
    <subcellularLocation>
        <location evidence="1">Membrane</location>
        <topology evidence="1">Single-pass type I membrane protein</topology>
    </subcellularLocation>
</comment>
<dbReference type="PANTHER" id="PTHR11640">
    <property type="entry name" value="NEPHRIN"/>
    <property type="match status" value="1"/>
</dbReference>
<evidence type="ECO:0000256" key="6">
    <source>
        <dbReference type="SAM" id="MobiDB-lite"/>
    </source>
</evidence>
<dbReference type="InterPro" id="IPR003599">
    <property type="entry name" value="Ig_sub"/>
</dbReference>
<feature type="compositionally biased region" description="Low complexity" evidence="6">
    <location>
        <begin position="284"/>
        <end position="301"/>
    </location>
</feature>
<dbReference type="Gene3D" id="2.60.40.10">
    <property type="entry name" value="Immunoglobulins"/>
    <property type="match status" value="2"/>
</dbReference>
<feature type="signal peptide" evidence="8">
    <location>
        <begin position="1"/>
        <end position="20"/>
    </location>
</feature>
<evidence type="ECO:0000256" key="1">
    <source>
        <dbReference type="ARBA" id="ARBA00004479"/>
    </source>
</evidence>
<accession>A0AAY4AI05</accession>
<dbReference type="PANTHER" id="PTHR11640:SF162">
    <property type="entry name" value="BASAL CELL ADHESION MOLECULE ISOFORM X1-RELATED"/>
    <property type="match status" value="1"/>
</dbReference>
<dbReference type="SMART" id="SM00408">
    <property type="entry name" value="IGc2"/>
    <property type="match status" value="1"/>
</dbReference>
<feature type="domain" description="Ig-like" evidence="9">
    <location>
        <begin position="136"/>
        <end position="220"/>
    </location>
</feature>
<keyword evidence="4" id="KW-0325">Glycoprotein</keyword>
<reference evidence="10 11" key="1">
    <citation type="submission" date="2020-06" db="EMBL/GenBank/DDBJ databases">
        <authorList>
            <consortium name="Wellcome Sanger Institute Data Sharing"/>
        </authorList>
    </citation>
    <scope>NUCLEOTIDE SEQUENCE [LARGE SCALE GENOMIC DNA]</scope>
</reference>
<keyword evidence="5" id="KW-0393">Immunoglobulin domain</keyword>
<dbReference type="GO" id="GO:0050839">
    <property type="term" value="F:cell adhesion molecule binding"/>
    <property type="evidence" value="ECO:0007669"/>
    <property type="project" value="TreeGrafter"/>
</dbReference>
<dbReference type="PROSITE" id="PS50835">
    <property type="entry name" value="IG_LIKE"/>
    <property type="match status" value="2"/>
</dbReference>
<dbReference type="Ensembl" id="ENSDCDT00010008197.1">
    <property type="protein sequence ID" value="ENSDCDP00010007810.1"/>
    <property type="gene ID" value="ENSDCDG00010003496.1"/>
</dbReference>
<dbReference type="InterPro" id="IPR036179">
    <property type="entry name" value="Ig-like_dom_sf"/>
</dbReference>
<evidence type="ECO:0000313" key="11">
    <source>
        <dbReference type="Proteomes" id="UP000694580"/>
    </source>
</evidence>
<evidence type="ECO:0000256" key="4">
    <source>
        <dbReference type="ARBA" id="ARBA00023180"/>
    </source>
</evidence>
<reference evidence="10" key="2">
    <citation type="submission" date="2025-08" db="UniProtKB">
        <authorList>
            <consortium name="Ensembl"/>
        </authorList>
    </citation>
    <scope>IDENTIFICATION</scope>
</reference>
<dbReference type="InterPro" id="IPR003598">
    <property type="entry name" value="Ig_sub2"/>
</dbReference>
<evidence type="ECO:0000256" key="8">
    <source>
        <dbReference type="SAM" id="SignalP"/>
    </source>
</evidence>
<dbReference type="GeneTree" id="ENSGT00390000009726"/>
<reference evidence="10" key="3">
    <citation type="submission" date="2025-09" db="UniProtKB">
        <authorList>
            <consortium name="Ensembl"/>
        </authorList>
    </citation>
    <scope>IDENTIFICATION</scope>
</reference>
<feature type="chain" id="PRO_5044298193" description="Ig-like domain-containing protein" evidence="8">
    <location>
        <begin position="21"/>
        <end position="301"/>
    </location>
</feature>
<dbReference type="GO" id="GO:0005911">
    <property type="term" value="C:cell-cell junction"/>
    <property type="evidence" value="ECO:0007669"/>
    <property type="project" value="TreeGrafter"/>
</dbReference>
<dbReference type="SMART" id="SM00409">
    <property type="entry name" value="IG"/>
    <property type="match status" value="2"/>
</dbReference>
<dbReference type="GO" id="GO:0005886">
    <property type="term" value="C:plasma membrane"/>
    <property type="evidence" value="ECO:0007669"/>
    <property type="project" value="TreeGrafter"/>
</dbReference>
<evidence type="ECO:0000259" key="9">
    <source>
        <dbReference type="PROSITE" id="PS50835"/>
    </source>
</evidence>
<dbReference type="InterPro" id="IPR051275">
    <property type="entry name" value="Cell_adhesion_signaling"/>
</dbReference>
<dbReference type="InterPro" id="IPR007110">
    <property type="entry name" value="Ig-like_dom"/>
</dbReference>
<evidence type="ECO:0000256" key="5">
    <source>
        <dbReference type="ARBA" id="ARBA00023319"/>
    </source>
</evidence>
<gene>
    <name evidence="10" type="primary">si:ch211-79k12.1</name>
</gene>
<keyword evidence="7" id="KW-1133">Transmembrane helix</keyword>
<evidence type="ECO:0000256" key="7">
    <source>
        <dbReference type="SAM" id="Phobius"/>
    </source>
</evidence>
<evidence type="ECO:0000313" key="10">
    <source>
        <dbReference type="Ensembl" id="ENSDCDP00010007810.1"/>
    </source>
</evidence>
<keyword evidence="2 7" id="KW-0472">Membrane</keyword>
<evidence type="ECO:0000256" key="2">
    <source>
        <dbReference type="ARBA" id="ARBA00023136"/>
    </source>
</evidence>
<keyword evidence="11" id="KW-1185">Reference proteome</keyword>
<feature type="transmembrane region" description="Helical" evidence="7">
    <location>
        <begin position="238"/>
        <end position="261"/>
    </location>
</feature>
<dbReference type="Proteomes" id="UP000694580">
    <property type="component" value="Chromosome 5"/>
</dbReference>
<dbReference type="InterPro" id="IPR013783">
    <property type="entry name" value="Ig-like_fold"/>
</dbReference>
<organism evidence="10 11">
    <name type="scientific">Denticeps clupeoides</name>
    <name type="common">denticle herring</name>
    <dbReference type="NCBI Taxonomy" id="299321"/>
    <lineage>
        <taxon>Eukaryota</taxon>
        <taxon>Metazoa</taxon>
        <taxon>Chordata</taxon>
        <taxon>Craniata</taxon>
        <taxon>Vertebrata</taxon>
        <taxon>Euteleostomi</taxon>
        <taxon>Actinopterygii</taxon>
        <taxon>Neopterygii</taxon>
        <taxon>Teleostei</taxon>
        <taxon>Clupei</taxon>
        <taxon>Clupeiformes</taxon>
        <taxon>Denticipitoidei</taxon>
        <taxon>Denticipitidae</taxon>
        <taxon>Denticeps</taxon>
    </lineage>
</organism>
<dbReference type="SUPFAM" id="SSF48726">
    <property type="entry name" value="Immunoglobulin"/>
    <property type="match status" value="2"/>
</dbReference>
<protein>
    <recommendedName>
        <fullName evidence="9">Ig-like domain-containing protein</fullName>
    </recommendedName>
</protein>
<dbReference type="Pfam" id="PF13895">
    <property type="entry name" value="Ig_2"/>
    <property type="match status" value="1"/>
</dbReference>
<feature type="region of interest" description="Disordered" evidence="6">
    <location>
        <begin position="269"/>
        <end position="301"/>
    </location>
</feature>
<dbReference type="PROSITE" id="PS00290">
    <property type="entry name" value="IG_MHC"/>
    <property type="match status" value="1"/>
</dbReference>
<dbReference type="AlphaFoldDB" id="A0AAY4AI05"/>
<keyword evidence="8" id="KW-0732">Signal</keyword>
<dbReference type="GO" id="GO:0098609">
    <property type="term" value="P:cell-cell adhesion"/>
    <property type="evidence" value="ECO:0007669"/>
    <property type="project" value="TreeGrafter"/>
</dbReference>
<keyword evidence="3" id="KW-1015">Disulfide bond</keyword>
<name>A0AAY4AI05_9TELE</name>
<sequence length="301" mass="33601">MKTLLFLALLAFVHFQMDNAYLLLQGPAEPVVEGELVTLECVDSDAAANMSQVYFERYSKMMDRWYRLDLEMLYRRCFYYDVDVIRSEGRVLLTISNIQSYTEGPYRCASDSNSVNSSAALSLTVHYMRDLSFYQPGSSFSRYFSSLQDLRVSEGDDVEVECSTSASETPSYLWSKEGGVWVQLSKTLKLLKVTALDSGNYTCTAKHPSVSSLLKTRTVSIVVLSADAPWYETTSGQIMLMTSASGLALLVAVLSMTVFLCRRARQKKSKGPIDDHSKKKPIYTASTDSLTSTTADKQPLV</sequence>
<keyword evidence="7" id="KW-0812">Transmembrane</keyword>
<feature type="domain" description="Ig-like" evidence="9">
    <location>
        <begin position="18"/>
        <end position="124"/>
    </location>
</feature>